<name>A0AAW0SDY3_SCYPA</name>
<dbReference type="PROSITE" id="PS51257">
    <property type="entry name" value="PROKAR_LIPOPROTEIN"/>
    <property type="match status" value="1"/>
</dbReference>
<evidence type="ECO:0000256" key="2">
    <source>
        <dbReference type="ARBA" id="ARBA00022723"/>
    </source>
</evidence>
<evidence type="ECO:0000256" key="1">
    <source>
        <dbReference type="ARBA" id="ARBA00022692"/>
    </source>
</evidence>
<dbReference type="Pfam" id="PF00028">
    <property type="entry name" value="Cadherin"/>
    <property type="match status" value="1"/>
</dbReference>
<feature type="region of interest" description="Disordered" evidence="6">
    <location>
        <begin position="373"/>
        <end position="406"/>
    </location>
</feature>
<protein>
    <recommendedName>
        <fullName evidence="7">Cadherin domain-containing protein</fullName>
    </recommendedName>
</protein>
<keyword evidence="3" id="KW-0732">Signal</keyword>
<feature type="domain" description="Cadherin" evidence="7">
    <location>
        <begin position="35"/>
        <end position="102"/>
    </location>
</feature>
<keyword evidence="2" id="KW-0479">Metal-binding</keyword>
<dbReference type="PRINTS" id="PR00205">
    <property type="entry name" value="CADHERIN"/>
</dbReference>
<keyword evidence="5" id="KW-0106">Calcium</keyword>
<dbReference type="CDD" id="cd11304">
    <property type="entry name" value="Cadherin_repeat"/>
    <property type="match status" value="2"/>
</dbReference>
<evidence type="ECO:0000256" key="5">
    <source>
        <dbReference type="PROSITE-ProRule" id="PRU00043"/>
    </source>
</evidence>
<keyword evidence="4" id="KW-0472">Membrane</keyword>
<dbReference type="InterPro" id="IPR002126">
    <property type="entry name" value="Cadherin-like_dom"/>
</dbReference>
<dbReference type="PANTHER" id="PTHR24026">
    <property type="entry name" value="FAT ATYPICAL CADHERIN-RELATED"/>
    <property type="match status" value="1"/>
</dbReference>
<proteinExistence type="predicted"/>
<evidence type="ECO:0000256" key="3">
    <source>
        <dbReference type="ARBA" id="ARBA00022729"/>
    </source>
</evidence>
<dbReference type="InterPro" id="IPR015919">
    <property type="entry name" value="Cadherin-like_sf"/>
</dbReference>
<comment type="caution">
    <text evidence="8">The sequence shown here is derived from an EMBL/GenBank/DDBJ whole genome shotgun (WGS) entry which is preliminary data.</text>
</comment>
<dbReference type="EMBL" id="JARAKH010001318">
    <property type="protein sequence ID" value="KAK8373164.1"/>
    <property type="molecule type" value="Genomic_DNA"/>
</dbReference>
<evidence type="ECO:0000313" key="8">
    <source>
        <dbReference type="EMBL" id="KAK8373164.1"/>
    </source>
</evidence>
<evidence type="ECO:0000313" key="9">
    <source>
        <dbReference type="Proteomes" id="UP001487740"/>
    </source>
</evidence>
<dbReference type="Gene3D" id="2.60.40.60">
    <property type="entry name" value="Cadherins"/>
    <property type="match status" value="2"/>
</dbReference>
<dbReference type="PROSITE" id="PS50268">
    <property type="entry name" value="CADHERIN_2"/>
    <property type="match status" value="2"/>
</dbReference>
<accession>A0AAW0SDY3</accession>
<dbReference type="SUPFAM" id="SSF49313">
    <property type="entry name" value="Cadherin-like"/>
    <property type="match status" value="2"/>
</dbReference>
<keyword evidence="9" id="KW-1185">Reference proteome</keyword>
<evidence type="ECO:0000259" key="7">
    <source>
        <dbReference type="PROSITE" id="PS50268"/>
    </source>
</evidence>
<evidence type="ECO:0000256" key="6">
    <source>
        <dbReference type="SAM" id="MobiDB-lite"/>
    </source>
</evidence>
<dbReference type="GO" id="GO:0007156">
    <property type="term" value="P:homophilic cell adhesion via plasma membrane adhesion molecules"/>
    <property type="evidence" value="ECO:0007669"/>
    <property type="project" value="InterPro"/>
</dbReference>
<dbReference type="FunFam" id="2.60.40.60:FF:000095">
    <property type="entry name" value="Cadherin 13"/>
    <property type="match status" value="1"/>
</dbReference>
<gene>
    <name evidence="8" type="ORF">O3P69_017397</name>
</gene>
<dbReference type="AlphaFoldDB" id="A0AAW0SDY3"/>
<feature type="domain" description="Cadherin" evidence="7">
    <location>
        <begin position="103"/>
        <end position="206"/>
    </location>
</feature>
<dbReference type="Proteomes" id="UP001487740">
    <property type="component" value="Unassembled WGS sequence"/>
</dbReference>
<dbReference type="GO" id="GO:0005509">
    <property type="term" value="F:calcium ion binding"/>
    <property type="evidence" value="ECO:0007669"/>
    <property type="project" value="UniProtKB-UniRule"/>
</dbReference>
<dbReference type="GO" id="GO:0016020">
    <property type="term" value="C:membrane"/>
    <property type="evidence" value="ECO:0007669"/>
    <property type="project" value="InterPro"/>
</dbReference>
<sequence>MQKLDQTTQLSSTGSSMACMSSGVVPDSGHGWENFGVRSVGAAGQLFALRGLDYELETHRRGFRFMVQVTDQGPWGWEDLQHVDSAWVTVRLLDVNDNPPLFSRPHAHVTVKEDAAPGTSLATLSARDPDAGSRQGVDYRLEGDWEALAVDGDGSVSLVRQLDREAPDGEEGVVLVVAVDRGSPPLSATATLTITVTDVNDCPPRLLPPTLLHVTEGSPPTKLGVLRVTDPDVWELGHGPPFFLSLAPTNTPLVLSLISLKFDPREYRCPALPLSTPTLHPQPSFHSPCHSTHSPTALRDTHTTADHFNSLQEPYNELFKKYVNTKQQPMVTHYYFPAGSPPPASLEVEDKEIERIFLAVPEDDDVVSDFDFGGFGSDDEGEAGPSGRHKRVMSHENNGQVPYKRPRLTTDVGYESQTTLCFRPHSIISTSGKFPGKHILSSVHGEGVENILSDILSTNTGAEMPHITPKYLLAHSNLGDITETISKNFENLNLKKFEHLIKEKRMATTKEKYKKMDSRDLLDLLMMSPFCKNINYVKDEVQENNNCTETEYGNTSKGTVFLVLSKSTKLISSPVCLLDMGVRDTISIGVLLDGMQLKDVRWVKDLPPQETVYINALYVLGKESKLYFVKTDIKNAFSSVDVRHLLVQLHQACKNMNTLQFMKYSNGKKGTLQILTYC</sequence>
<dbReference type="SMART" id="SM00112">
    <property type="entry name" value="CA"/>
    <property type="match status" value="2"/>
</dbReference>
<reference evidence="8 9" key="1">
    <citation type="submission" date="2023-03" db="EMBL/GenBank/DDBJ databases">
        <title>High-quality genome of Scylla paramamosain provides insights in environmental adaptation.</title>
        <authorList>
            <person name="Zhang L."/>
        </authorList>
    </citation>
    <scope>NUCLEOTIDE SEQUENCE [LARGE SCALE GENOMIC DNA]</scope>
    <source>
        <strain evidence="8">LZ_2023a</strain>
        <tissue evidence="8">Muscle</tissue>
    </source>
</reference>
<keyword evidence="4" id="KW-1133">Transmembrane helix</keyword>
<evidence type="ECO:0000256" key="4">
    <source>
        <dbReference type="ARBA" id="ARBA00022989"/>
    </source>
</evidence>
<organism evidence="8 9">
    <name type="scientific">Scylla paramamosain</name>
    <name type="common">Mud crab</name>
    <dbReference type="NCBI Taxonomy" id="85552"/>
    <lineage>
        <taxon>Eukaryota</taxon>
        <taxon>Metazoa</taxon>
        <taxon>Ecdysozoa</taxon>
        <taxon>Arthropoda</taxon>
        <taxon>Crustacea</taxon>
        <taxon>Multicrustacea</taxon>
        <taxon>Malacostraca</taxon>
        <taxon>Eumalacostraca</taxon>
        <taxon>Eucarida</taxon>
        <taxon>Decapoda</taxon>
        <taxon>Pleocyemata</taxon>
        <taxon>Brachyura</taxon>
        <taxon>Eubrachyura</taxon>
        <taxon>Portunoidea</taxon>
        <taxon>Portunidae</taxon>
        <taxon>Portuninae</taxon>
        <taxon>Scylla</taxon>
    </lineage>
</organism>
<keyword evidence="1" id="KW-0812">Transmembrane</keyword>